<dbReference type="Proteomes" id="UP000595140">
    <property type="component" value="Unassembled WGS sequence"/>
</dbReference>
<dbReference type="AlphaFoldDB" id="A0A484L616"/>
<feature type="non-terminal residue" evidence="2">
    <location>
        <position position="1"/>
    </location>
</feature>
<reference evidence="2 3" key="1">
    <citation type="submission" date="2018-04" db="EMBL/GenBank/DDBJ databases">
        <authorList>
            <person name="Vogel A."/>
        </authorList>
    </citation>
    <scope>NUCLEOTIDE SEQUENCE [LARGE SCALE GENOMIC DNA]</scope>
</reference>
<evidence type="ECO:0000313" key="2">
    <source>
        <dbReference type="EMBL" id="VFQ71738.1"/>
    </source>
</evidence>
<proteinExistence type="predicted"/>
<sequence>AGVISEEIGQTLKEKDQVSQLTLLLDSAKLEINDRAERERRLEEELKEERARFALLEEEKQRKIAELEDGWARLKNLPGLRRRPFLLKLLTGLRAITQRSCSLENVQITLCLTSLLDQFVSRLKRIKRPGRFLPRLFSDPVNFQVLMAWLQYVTSMTSNILS</sequence>
<gene>
    <name evidence="2" type="ORF">CCAM_LOCUS13514</name>
</gene>
<dbReference type="EMBL" id="OOIL02001070">
    <property type="protein sequence ID" value="VFQ71738.1"/>
    <property type="molecule type" value="Genomic_DNA"/>
</dbReference>
<name>A0A484L616_9ASTE</name>
<organism evidence="2 3">
    <name type="scientific">Cuscuta campestris</name>
    <dbReference type="NCBI Taxonomy" id="132261"/>
    <lineage>
        <taxon>Eukaryota</taxon>
        <taxon>Viridiplantae</taxon>
        <taxon>Streptophyta</taxon>
        <taxon>Embryophyta</taxon>
        <taxon>Tracheophyta</taxon>
        <taxon>Spermatophyta</taxon>
        <taxon>Magnoliopsida</taxon>
        <taxon>eudicotyledons</taxon>
        <taxon>Gunneridae</taxon>
        <taxon>Pentapetalae</taxon>
        <taxon>asterids</taxon>
        <taxon>lamiids</taxon>
        <taxon>Solanales</taxon>
        <taxon>Convolvulaceae</taxon>
        <taxon>Cuscuteae</taxon>
        <taxon>Cuscuta</taxon>
        <taxon>Cuscuta subgen. Grammica</taxon>
        <taxon>Cuscuta sect. Cleistogrammica</taxon>
    </lineage>
</organism>
<accession>A0A484L616</accession>
<feature type="non-terminal residue" evidence="2">
    <location>
        <position position="162"/>
    </location>
</feature>
<evidence type="ECO:0000256" key="1">
    <source>
        <dbReference type="SAM" id="Coils"/>
    </source>
</evidence>
<protein>
    <submittedName>
        <fullName evidence="2">Uncharacterized protein</fullName>
    </submittedName>
</protein>
<keyword evidence="3" id="KW-1185">Reference proteome</keyword>
<feature type="coiled-coil region" evidence="1">
    <location>
        <begin position="25"/>
        <end position="66"/>
    </location>
</feature>
<evidence type="ECO:0000313" key="3">
    <source>
        <dbReference type="Proteomes" id="UP000595140"/>
    </source>
</evidence>
<keyword evidence="1" id="KW-0175">Coiled coil</keyword>